<accession>A0A853JCE4</accession>
<evidence type="ECO:0000313" key="4">
    <source>
        <dbReference type="Proteomes" id="UP000578091"/>
    </source>
</evidence>
<dbReference type="AlphaFoldDB" id="A0A853JCE4"/>
<gene>
    <name evidence="3" type="ORF">H0E84_07660</name>
</gene>
<dbReference type="PROSITE" id="PS51257">
    <property type="entry name" value="PROKAR_LIPOPROTEIN"/>
    <property type="match status" value="1"/>
</dbReference>
<dbReference type="PANTHER" id="PTHR11803">
    <property type="entry name" value="2-IMINOBUTANOATE/2-IMINOPROPANOATE DEAMINASE RIDA"/>
    <property type="match status" value="1"/>
</dbReference>
<feature type="signal peptide" evidence="2">
    <location>
        <begin position="1"/>
        <end position="20"/>
    </location>
</feature>
<dbReference type="Pfam" id="PF01042">
    <property type="entry name" value="Ribonuc_L-PSP"/>
    <property type="match status" value="1"/>
</dbReference>
<protein>
    <submittedName>
        <fullName evidence="3">RidA family protein</fullName>
    </submittedName>
</protein>
<sequence length="143" mass="15599">MSRHLFLVAALAAMSGCASTALQPERTCFHSMEQLEQDIGFCQAVRSGNTLHVSGVSAGGTMDSAVRSVYARLDEILEANGLSSANVVRETVFATDLDAFIENKSIRREFYGTSLPAASWVQVQRLYLPSYVVEVELTAEYAK</sequence>
<proteinExistence type="inferred from homology"/>
<feature type="chain" id="PRO_5032661428" evidence="2">
    <location>
        <begin position="21"/>
        <end position="143"/>
    </location>
</feature>
<dbReference type="InterPro" id="IPR006175">
    <property type="entry name" value="YjgF/YER057c/UK114"/>
</dbReference>
<dbReference type="CDD" id="cd00448">
    <property type="entry name" value="YjgF_YER057c_UK114_family"/>
    <property type="match status" value="1"/>
</dbReference>
<evidence type="ECO:0000256" key="2">
    <source>
        <dbReference type="SAM" id="SignalP"/>
    </source>
</evidence>
<evidence type="ECO:0000256" key="1">
    <source>
        <dbReference type="ARBA" id="ARBA00010552"/>
    </source>
</evidence>
<keyword evidence="4" id="KW-1185">Reference proteome</keyword>
<dbReference type="RefSeq" id="WP_180678056.1">
    <property type="nucleotide sequence ID" value="NZ_JACCKA010000050.1"/>
</dbReference>
<dbReference type="Proteomes" id="UP000578091">
    <property type="component" value="Unassembled WGS sequence"/>
</dbReference>
<name>A0A853JCE4_9GAMM</name>
<dbReference type="InterPro" id="IPR035959">
    <property type="entry name" value="RutC-like_sf"/>
</dbReference>
<comment type="similarity">
    <text evidence="1">Belongs to the RutC family.</text>
</comment>
<dbReference type="GO" id="GO:0019239">
    <property type="term" value="F:deaminase activity"/>
    <property type="evidence" value="ECO:0007669"/>
    <property type="project" value="TreeGrafter"/>
</dbReference>
<dbReference type="SUPFAM" id="SSF55298">
    <property type="entry name" value="YjgF-like"/>
    <property type="match status" value="1"/>
</dbReference>
<dbReference type="GO" id="GO:0005829">
    <property type="term" value="C:cytosol"/>
    <property type="evidence" value="ECO:0007669"/>
    <property type="project" value="TreeGrafter"/>
</dbReference>
<dbReference type="Gene3D" id="3.30.1330.40">
    <property type="entry name" value="RutC-like"/>
    <property type="match status" value="1"/>
</dbReference>
<reference evidence="3 4" key="1">
    <citation type="submission" date="2020-07" db="EMBL/GenBank/DDBJ databases">
        <title>Luteimonas sp. SJ-92.</title>
        <authorList>
            <person name="Huang X.-X."/>
            <person name="Xu L."/>
            <person name="Sun J.-Q."/>
        </authorList>
    </citation>
    <scope>NUCLEOTIDE SEQUENCE [LARGE SCALE GENOMIC DNA]</scope>
    <source>
        <strain evidence="3 4">SJ-92</strain>
    </source>
</reference>
<dbReference type="EMBL" id="JACCKA010000050">
    <property type="protein sequence ID" value="NZA26260.1"/>
    <property type="molecule type" value="Genomic_DNA"/>
</dbReference>
<evidence type="ECO:0000313" key="3">
    <source>
        <dbReference type="EMBL" id="NZA26260.1"/>
    </source>
</evidence>
<organism evidence="3 4">
    <name type="scientific">Luteimonas salinisoli</name>
    <dbReference type="NCBI Taxonomy" id="2752307"/>
    <lineage>
        <taxon>Bacteria</taxon>
        <taxon>Pseudomonadati</taxon>
        <taxon>Pseudomonadota</taxon>
        <taxon>Gammaproteobacteria</taxon>
        <taxon>Lysobacterales</taxon>
        <taxon>Lysobacteraceae</taxon>
        <taxon>Luteimonas</taxon>
    </lineage>
</organism>
<comment type="caution">
    <text evidence="3">The sequence shown here is derived from an EMBL/GenBank/DDBJ whole genome shotgun (WGS) entry which is preliminary data.</text>
</comment>
<keyword evidence="2" id="KW-0732">Signal</keyword>
<dbReference type="PANTHER" id="PTHR11803:SF58">
    <property type="entry name" value="PROTEIN HMF1-RELATED"/>
    <property type="match status" value="1"/>
</dbReference>